<keyword evidence="6" id="KW-1185">Reference proteome</keyword>
<evidence type="ECO:0000256" key="3">
    <source>
        <dbReference type="SAM" id="MobiDB-lite"/>
    </source>
</evidence>
<dbReference type="Proteomes" id="UP000569329">
    <property type="component" value="Unassembled WGS sequence"/>
</dbReference>
<keyword evidence="1" id="KW-0285">Flavoprotein</keyword>
<protein>
    <submittedName>
        <fullName evidence="5">2,4-dienoyl-CoA reductase-like NADH-dependent reductase (Old Yellow Enzyme family)</fullName>
    </submittedName>
</protein>
<keyword evidence="2" id="KW-0560">Oxidoreductase</keyword>
<name>A0A839E832_9PSEU</name>
<dbReference type="RefSeq" id="WP_328796696.1">
    <property type="nucleotide sequence ID" value="NZ_JACGWZ010000008.1"/>
</dbReference>
<accession>A0A839E832</accession>
<dbReference type="PANTHER" id="PTHR43656">
    <property type="entry name" value="BINDING OXIDOREDUCTASE, PUTATIVE (AFU_ORTHOLOGUE AFUA_2G08260)-RELATED"/>
    <property type="match status" value="1"/>
</dbReference>
<dbReference type="EMBL" id="JACGWZ010000008">
    <property type="protein sequence ID" value="MBA8827431.1"/>
    <property type="molecule type" value="Genomic_DNA"/>
</dbReference>
<feature type="domain" description="NADH:flavin oxidoreductase/NADH oxidase N-terminal" evidence="4">
    <location>
        <begin position="12"/>
        <end position="359"/>
    </location>
</feature>
<sequence length="373" mass="40175">MPEETTTSTPRSLFTPATVGGLTVPTRIAMAPMTREFSPGGVPGADVVEYYARRAAADVGLIITEGTYVGHPSAGTSDRVPHFHGEEALAGWGKVVESVHGHGGKIVPQLWHVGAQRSPGTPPSFDSPVHSPSGRSATGSDVGDAMTTRDIDETIDAFVKAAATAERLGFDGIELHGAHGYLIDQFLWGRTNHREDDYGGDVISRSRFAAEIVTACREAVSPAFPILFRTSQWKMDDYQARLADSPQELERLLTPLTEAGVDVFHASTRRHRTPEFEGSDLNLAGWIREVTARPTVTVGSVGLDSEFTSAASWEGDAGFSGVDELHERLERGEFDLVAVGRALLGDPAWASKVRDGRFDEIVPFAKDTLGTLH</sequence>
<dbReference type="Pfam" id="PF00724">
    <property type="entry name" value="Oxidored_FMN"/>
    <property type="match status" value="1"/>
</dbReference>
<comment type="caution">
    <text evidence="5">The sequence shown here is derived from an EMBL/GenBank/DDBJ whole genome shotgun (WGS) entry which is preliminary data.</text>
</comment>
<dbReference type="InterPro" id="IPR001155">
    <property type="entry name" value="OxRdtase_FMN_N"/>
</dbReference>
<feature type="region of interest" description="Disordered" evidence="3">
    <location>
        <begin position="116"/>
        <end position="146"/>
    </location>
</feature>
<evidence type="ECO:0000259" key="4">
    <source>
        <dbReference type="Pfam" id="PF00724"/>
    </source>
</evidence>
<dbReference type="FunFam" id="3.20.20.70:FF:000262">
    <property type="entry name" value="NADH:flavin oxidoreductase"/>
    <property type="match status" value="1"/>
</dbReference>
<evidence type="ECO:0000256" key="2">
    <source>
        <dbReference type="ARBA" id="ARBA00023002"/>
    </source>
</evidence>
<dbReference type="GO" id="GO:0016491">
    <property type="term" value="F:oxidoreductase activity"/>
    <property type="evidence" value="ECO:0007669"/>
    <property type="project" value="UniProtKB-KW"/>
</dbReference>
<dbReference type="Gene3D" id="3.20.20.70">
    <property type="entry name" value="Aldolase class I"/>
    <property type="match status" value="1"/>
</dbReference>
<proteinExistence type="predicted"/>
<dbReference type="InterPro" id="IPR051799">
    <property type="entry name" value="NADH_flavin_oxidoreductase"/>
</dbReference>
<dbReference type="SUPFAM" id="SSF51395">
    <property type="entry name" value="FMN-linked oxidoreductases"/>
    <property type="match status" value="1"/>
</dbReference>
<dbReference type="GO" id="GO:0010181">
    <property type="term" value="F:FMN binding"/>
    <property type="evidence" value="ECO:0007669"/>
    <property type="project" value="InterPro"/>
</dbReference>
<dbReference type="PANTHER" id="PTHR43656:SF2">
    <property type="entry name" value="BINDING OXIDOREDUCTASE, PUTATIVE (AFU_ORTHOLOGUE AFUA_2G08260)-RELATED"/>
    <property type="match status" value="1"/>
</dbReference>
<gene>
    <name evidence="5" type="ORF">FHX42_004827</name>
</gene>
<evidence type="ECO:0000256" key="1">
    <source>
        <dbReference type="ARBA" id="ARBA00022630"/>
    </source>
</evidence>
<dbReference type="InterPro" id="IPR013785">
    <property type="entry name" value="Aldolase_TIM"/>
</dbReference>
<evidence type="ECO:0000313" key="6">
    <source>
        <dbReference type="Proteomes" id="UP000569329"/>
    </source>
</evidence>
<organism evidence="5 6">
    <name type="scientific">Halosaccharopolyspora lacisalsi</name>
    <dbReference type="NCBI Taxonomy" id="1000566"/>
    <lineage>
        <taxon>Bacteria</taxon>
        <taxon>Bacillati</taxon>
        <taxon>Actinomycetota</taxon>
        <taxon>Actinomycetes</taxon>
        <taxon>Pseudonocardiales</taxon>
        <taxon>Pseudonocardiaceae</taxon>
        <taxon>Halosaccharopolyspora</taxon>
    </lineage>
</organism>
<dbReference type="CDD" id="cd04747">
    <property type="entry name" value="OYE_like_5_FMN"/>
    <property type="match status" value="1"/>
</dbReference>
<evidence type="ECO:0000313" key="5">
    <source>
        <dbReference type="EMBL" id="MBA8827431.1"/>
    </source>
</evidence>
<dbReference type="AlphaFoldDB" id="A0A839E832"/>
<reference evidence="5 6" key="1">
    <citation type="submission" date="2020-07" db="EMBL/GenBank/DDBJ databases">
        <title>Sequencing the genomes of 1000 actinobacteria strains.</title>
        <authorList>
            <person name="Klenk H.-P."/>
        </authorList>
    </citation>
    <scope>NUCLEOTIDE SEQUENCE [LARGE SCALE GENOMIC DNA]</scope>
    <source>
        <strain evidence="5 6">DSM 45975</strain>
    </source>
</reference>